<protein>
    <submittedName>
        <fullName evidence="1">Uncharacterized protein</fullName>
    </submittedName>
</protein>
<comment type="caution">
    <text evidence="1">The sequence shown here is derived from an EMBL/GenBank/DDBJ whole genome shotgun (WGS) entry which is preliminary data.</text>
</comment>
<organism evidence="1 2">
    <name type="scientific">Zalaria obscura</name>
    <dbReference type="NCBI Taxonomy" id="2024903"/>
    <lineage>
        <taxon>Eukaryota</taxon>
        <taxon>Fungi</taxon>
        <taxon>Dikarya</taxon>
        <taxon>Ascomycota</taxon>
        <taxon>Pezizomycotina</taxon>
        <taxon>Dothideomycetes</taxon>
        <taxon>Dothideomycetidae</taxon>
        <taxon>Dothideales</taxon>
        <taxon>Zalariaceae</taxon>
        <taxon>Zalaria</taxon>
    </lineage>
</organism>
<dbReference type="EMBL" id="JAMKPW020000003">
    <property type="protein sequence ID" value="KAK8219858.1"/>
    <property type="molecule type" value="Genomic_DNA"/>
</dbReference>
<keyword evidence="2" id="KW-1185">Reference proteome</keyword>
<evidence type="ECO:0000313" key="2">
    <source>
        <dbReference type="Proteomes" id="UP001320706"/>
    </source>
</evidence>
<gene>
    <name evidence="1" type="ORF">M8818_000832</name>
</gene>
<dbReference type="Proteomes" id="UP001320706">
    <property type="component" value="Unassembled WGS sequence"/>
</dbReference>
<accession>A0ACC3SR42</accession>
<evidence type="ECO:0000313" key="1">
    <source>
        <dbReference type="EMBL" id="KAK8219858.1"/>
    </source>
</evidence>
<name>A0ACC3SR42_9PEZI</name>
<proteinExistence type="predicted"/>
<sequence>MNRRSIDNGWSREAKGFAAGELGMNGVAQKPRFLHEIGGSRTLPLQTTFLPLQHIARVPPSHPTRAKEAVSRPRPKQGSSIRNTNSIKRRPTIACTSPISPSGIKPTGTCPVLDPSICILEPSLSRYGKILKRHSSARESCKTLRLPVALCAARADESERSDSRRGGALDDSSLLVSPQDWTLDGCCLCCPIRNPLSTILGADDVV</sequence>
<reference evidence="1" key="1">
    <citation type="submission" date="2024-02" db="EMBL/GenBank/DDBJ databases">
        <title>Metagenome Assembled Genome of Zalaria obscura JY119.</title>
        <authorList>
            <person name="Vighnesh L."/>
            <person name="Jagadeeshwari U."/>
            <person name="Venkata Ramana C."/>
            <person name="Sasikala C."/>
        </authorList>
    </citation>
    <scope>NUCLEOTIDE SEQUENCE</scope>
    <source>
        <strain evidence="1">JY119</strain>
    </source>
</reference>